<dbReference type="Gramene" id="CDF34539">
    <property type="protein sequence ID" value="CDF34539"/>
    <property type="gene ID" value="CHC_T00003174001"/>
</dbReference>
<dbReference type="RefSeq" id="XP_005714358.1">
    <property type="nucleotide sequence ID" value="XM_005714301.1"/>
</dbReference>
<evidence type="ECO:0000256" key="1">
    <source>
        <dbReference type="ARBA" id="ARBA00022679"/>
    </source>
</evidence>
<dbReference type="OMA" id="CCTASSK"/>
<accession>R7Q917</accession>
<dbReference type="Proteomes" id="UP000012073">
    <property type="component" value="Unassembled WGS sequence"/>
</dbReference>
<reference evidence="4" key="1">
    <citation type="journal article" date="2013" name="Proc. Natl. Acad. Sci. U.S.A.">
        <title>Genome structure and metabolic features in the red seaweed Chondrus crispus shed light on evolution of the Archaeplastida.</title>
        <authorList>
            <person name="Collen J."/>
            <person name="Porcel B."/>
            <person name="Carre W."/>
            <person name="Ball S.G."/>
            <person name="Chaparro C."/>
            <person name="Tonon T."/>
            <person name="Barbeyron T."/>
            <person name="Michel G."/>
            <person name="Noel B."/>
            <person name="Valentin K."/>
            <person name="Elias M."/>
            <person name="Artiguenave F."/>
            <person name="Arun A."/>
            <person name="Aury J.M."/>
            <person name="Barbosa-Neto J.F."/>
            <person name="Bothwell J.H."/>
            <person name="Bouget F.Y."/>
            <person name="Brillet L."/>
            <person name="Cabello-Hurtado F."/>
            <person name="Capella-Gutierrez S."/>
            <person name="Charrier B."/>
            <person name="Cladiere L."/>
            <person name="Cock J.M."/>
            <person name="Coelho S.M."/>
            <person name="Colleoni C."/>
            <person name="Czjzek M."/>
            <person name="Da Silva C."/>
            <person name="Delage L."/>
            <person name="Denoeud F."/>
            <person name="Deschamps P."/>
            <person name="Dittami S.M."/>
            <person name="Gabaldon T."/>
            <person name="Gachon C.M."/>
            <person name="Groisillier A."/>
            <person name="Herve C."/>
            <person name="Jabbari K."/>
            <person name="Katinka M."/>
            <person name="Kloareg B."/>
            <person name="Kowalczyk N."/>
            <person name="Labadie K."/>
            <person name="Leblanc C."/>
            <person name="Lopez P.J."/>
            <person name="McLachlan D.H."/>
            <person name="Meslet-Cladiere L."/>
            <person name="Moustafa A."/>
            <person name="Nehr Z."/>
            <person name="Nyvall Collen P."/>
            <person name="Panaud O."/>
            <person name="Partensky F."/>
            <person name="Poulain J."/>
            <person name="Rensing S.A."/>
            <person name="Rousvoal S."/>
            <person name="Samson G."/>
            <person name="Symeonidi A."/>
            <person name="Weissenbach J."/>
            <person name="Zambounis A."/>
            <person name="Wincker P."/>
            <person name="Boyen C."/>
        </authorList>
    </citation>
    <scope>NUCLEOTIDE SEQUENCE [LARGE SCALE GENOMIC DNA]</scope>
    <source>
        <strain evidence="4">cv. Stackhouse</strain>
    </source>
</reference>
<dbReference type="PhylomeDB" id="R7Q917"/>
<dbReference type="GO" id="GO:0008080">
    <property type="term" value="F:N-acetyltransferase activity"/>
    <property type="evidence" value="ECO:0007669"/>
    <property type="project" value="InterPro"/>
</dbReference>
<proteinExistence type="predicted"/>
<evidence type="ECO:0008006" key="5">
    <source>
        <dbReference type="Google" id="ProtNLM"/>
    </source>
</evidence>
<dbReference type="KEGG" id="ccp:CHC_T00003174001"/>
<organism evidence="3 4">
    <name type="scientific">Chondrus crispus</name>
    <name type="common">Carrageen Irish moss</name>
    <name type="synonym">Polymorpha crispa</name>
    <dbReference type="NCBI Taxonomy" id="2769"/>
    <lineage>
        <taxon>Eukaryota</taxon>
        <taxon>Rhodophyta</taxon>
        <taxon>Florideophyceae</taxon>
        <taxon>Rhodymeniophycidae</taxon>
        <taxon>Gigartinales</taxon>
        <taxon>Gigartinaceae</taxon>
        <taxon>Chondrus</taxon>
    </lineage>
</organism>
<dbReference type="GO" id="GO:0005737">
    <property type="term" value="C:cytoplasm"/>
    <property type="evidence" value="ECO:0007669"/>
    <property type="project" value="TreeGrafter"/>
</dbReference>
<dbReference type="Gene3D" id="3.40.630.30">
    <property type="match status" value="1"/>
</dbReference>
<dbReference type="PANTHER" id="PTHR43626:SF4">
    <property type="entry name" value="GCN5-RELATED N-ACETYLTRANSFERASE 2, CHLOROPLASTIC"/>
    <property type="match status" value="1"/>
</dbReference>
<dbReference type="AlphaFoldDB" id="R7Q917"/>
<evidence type="ECO:0000256" key="2">
    <source>
        <dbReference type="ARBA" id="ARBA00023315"/>
    </source>
</evidence>
<gene>
    <name evidence="3" type="ORF">CHC_T00003174001</name>
</gene>
<evidence type="ECO:0000313" key="3">
    <source>
        <dbReference type="EMBL" id="CDF34539.1"/>
    </source>
</evidence>
<dbReference type="PANTHER" id="PTHR43626">
    <property type="entry name" value="ACYL-COA N-ACYLTRANSFERASE"/>
    <property type="match status" value="1"/>
</dbReference>
<dbReference type="InterPro" id="IPR045039">
    <property type="entry name" value="NSI-like"/>
</dbReference>
<name>R7Q917_CHOCR</name>
<sequence>MCCTASSKSMGPRDHRLDFIFVFYEKILRKALLQPLALHHHLRAHRPVKPPPTWETPLPLRKKFNCNMPFRTQQGVNSRFSAAFSCHIGILPSVRSRSRNRCTFRAAAEEATSTSGKESGVNITKYKSQRSIISADKSEITAEEVNSLMVKAGKRSRDLNKWDKALQGSYAVVSARLISDSRLVGFARATSDRALNGTIWDVVTDPSLPDELLMKRNVVKYLLRELRRTVPGCSIALFSSDLDMSFFESLEFVADPDGIKGMAMIDNPDQAYL</sequence>
<dbReference type="EMBL" id="HG001696">
    <property type="protein sequence ID" value="CDF34539.1"/>
    <property type="molecule type" value="Genomic_DNA"/>
</dbReference>
<evidence type="ECO:0000313" key="4">
    <source>
        <dbReference type="Proteomes" id="UP000012073"/>
    </source>
</evidence>
<keyword evidence="1" id="KW-0808">Transferase</keyword>
<keyword evidence="2" id="KW-0012">Acyltransferase</keyword>
<dbReference type="GeneID" id="17322085"/>
<keyword evidence="4" id="KW-1185">Reference proteome</keyword>
<protein>
    <recommendedName>
        <fullName evidence="5">N-acetyltransferase domain-containing protein</fullName>
    </recommendedName>
</protein>
<dbReference type="OrthoDB" id="5573at2759"/>